<sequence length="409" mass="45555">MLTRSFLVALFGGLTVVAAHPLAERDQASLKPSSPVSNVKGLSFNRFVDIWLENVDFTTAAMDPSLSKLAEKGLLLNNYWAITHPSEPNYCASAGGDDFGMDNDEVNKVPANVSTIADLFDTKKIAWGEYMEGMPSTGFQEEKYPETGADNYVRKHNPLVLFNSVVDDKKRLSQIKNFDSFYDDLHNQKLPQYMFITPNMTNDGHDTDITFAGSWTNKFLSDLMENEYFMKDTLVLLTFDESGNYTNVNRVYSFLVGGALPDHLKGKKDDTFYTHYSVIASLSANWGLPSLGRWDCGANLLSFLAEKTGYVNWDVDTSNAYLNETHPGPLSVGEYSEYTPIWPAPLTSDDIKCSAGNGILDIVKETWKDTKPTYNYTAPLPYDSKSGNNVGIKYSRTLANGDVEHGETQ</sequence>
<comment type="catalytic activity">
    <reaction evidence="1">
        <text>a phosphate monoester + H2O = an alcohol + phosphate</text>
        <dbReference type="Rhea" id="RHEA:15017"/>
        <dbReference type="ChEBI" id="CHEBI:15377"/>
        <dbReference type="ChEBI" id="CHEBI:30879"/>
        <dbReference type="ChEBI" id="CHEBI:43474"/>
        <dbReference type="ChEBI" id="CHEBI:67140"/>
        <dbReference type="EC" id="3.1.3.2"/>
    </reaction>
</comment>
<keyword evidence="7" id="KW-1185">Reference proteome</keyword>
<dbReference type="InterPro" id="IPR017850">
    <property type="entry name" value="Alkaline_phosphatase_core_sf"/>
</dbReference>
<keyword evidence="5" id="KW-0732">Signal</keyword>
<feature type="signal peptide" evidence="5">
    <location>
        <begin position="1"/>
        <end position="19"/>
    </location>
</feature>
<evidence type="ECO:0000256" key="4">
    <source>
        <dbReference type="ARBA" id="ARBA00072210"/>
    </source>
</evidence>
<reference evidence="7" key="1">
    <citation type="submission" date="2017-02" db="EMBL/GenBank/DDBJ databases">
        <authorList>
            <person name="Tafer H."/>
            <person name="Lopandic K."/>
        </authorList>
    </citation>
    <scope>NUCLEOTIDE SEQUENCE [LARGE SCALE GENOMIC DNA]</scope>
    <source>
        <strain evidence="7">CBS 366.77</strain>
    </source>
</reference>
<evidence type="ECO:0000256" key="5">
    <source>
        <dbReference type="SAM" id="SignalP"/>
    </source>
</evidence>
<protein>
    <recommendedName>
        <fullName evidence="4">Acid phosphatase</fullName>
        <ecNumber evidence="2">3.1.3.2</ecNumber>
    </recommendedName>
</protein>
<dbReference type="PANTHER" id="PTHR31956">
    <property type="entry name" value="NON-SPECIFIC PHOSPHOLIPASE C4-RELATED"/>
    <property type="match status" value="1"/>
</dbReference>
<dbReference type="STRING" id="2070753.A0A3A2ZJC1"/>
<feature type="chain" id="PRO_5017189849" description="Acid phosphatase" evidence="5">
    <location>
        <begin position="20"/>
        <end position="409"/>
    </location>
</feature>
<gene>
    <name evidence="6" type="ORF">PHISCL_05004</name>
</gene>
<dbReference type="AlphaFoldDB" id="A0A3A2ZJC1"/>
<dbReference type="PANTHER" id="PTHR31956:SF23">
    <property type="entry name" value="PHOSPHATASE, PUTATIVE (AFU_ORTHOLOGUE AFUA_4G03660)-RELATED"/>
    <property type="match status" value="1"/>
</dbReference>
<dbReference type="Pfam" id="PF04185">
    <property type="entry name" value="Phosphoesterase"/>
    <property type="match status" value="1"/>
</dbReference>
<evidence type="ECO:0000256" key="3">
    <source>
        <dbReference type="ARBA" id="ARBA00022801"/>
    </source>
</evidence>
<dbReference type="EMBL" id="MVGC01000157">
    <property type="protein sequence ID" value="RJE22660.1"/>
    <property type="molecule type" value="Genomic_DNA"/>
</dbReference>
<dbReference type="Proteomes" id="UP000266188">
    <property type="component" value="Unassembled WGS sequence"/>
</dbReference>
<organism evidence="6 7">
    <name type="scientific">Aspergillus sclerotialis</name>
    <dbReference type="NCBI Taxonomy" id="2070753"/>
    <lineage>
        <taxon>Eukaryota</taxon>
        <taxon>Fungi</taxon>
        <taxon>Dikarya</taxon>
        <taxon>Ascomycota</taxon>
        <taxon>Pezizomycotina</taxon>
        <taxon>Eurotiomycetes</taxon>
        <taxon>Eurotiomycetidae</taxon>
        <taxon>Eurotiales</taxon>
        <taxon>Aspergillaceae</taxon>
        <taxon>Aspergillus</taxon>
        <taxon>Aspergillus subgen. Polypaecilum</taxon>
    </lineage>
</organism>
<dbReference type="FunFam" id="3.40.720.10:FF:000043">
    <property type="entry name" value="Acid phosphatase PHOa"/>
    <property type="match status" value="1"/>
</dbReference>
<name>A0A3A2ZJC1_9EURO</name>
<dbReference type="GO" id="GO:0009395">
    <property type="term" value="P:phospholipid catabolic process"/>
    <property type="evidence" value="ECO:0007669"/>
    <property type="project" value="TreeGrafter"/>
</dbReference>
<dbReference type="OrthoDB" id="5135119at2759"/>
<accession>A0A3A2ZJC1</accession>
<evidence type="ECO:0000313" key="7">
    <source>
        <dbReference type="Proteomes" id="UP000266188"/>
    </source>
</evidence>
<dbReference type="EC" id="3.1.3.2" evidence="2"/>
<keyword evidence="3" id="KW-0378">Hydrolase</keyword>
<evidence type="ECO:0000256" key="2">
    <source>
        <dbReference type="ARBA" id="ARBA00012646"/>
    </source>
</evidence>
<dbReference type="InterPro" id="IPR007312">
    <property type="entry name" value="Phosphoesterase"/>
</dbReference>
<evidence type="ECO:0000313" key="6">
    <source>
        <dbReference type="EMBL" id="RJE22660.1"/>
    </source>
</evidence>
<proteinExistence type="predicted"/>
<dbReference type="Gene3D" id="3.40.720.10">
    <property type="entry name" value="Alkaline Phosphatase, subunit A"/>
    <property type="match status" value="1"/>
</dbReference>
<evidence type="ECO:0000256" key="1">
    <source>
        <dbReference type="ARBA" id="ARBA00000032"/>
    </source>
</evidence>
<comment type="caution">
    <text evidence="6">The sequence shown here is derived from an EMBL/GenBank/DDBJ whole genome shotgun (WGS) entry which is preliminary data.</text>
</comment>
<dbReference type="GO" id="GO:0003993">
    <property type="term" value="F:acid phosphatase activity"/>
    <property type="evidence" value="ECO:0007669"/>
    <property type="project" value="UniProtKB-EC"/>
</dbReference>